<dbReference type="Proteomes" id="UP000298663">
    <property type="component" value="Unassembled WGS sequence"/>
</dbReference>
<keyword evidence="2" id="KW-1185">Reference proteome</keyword>
<accession>A0A4U5LVR2</accession>
<evidence type="ECO:0000313" key="2">
    <source>
        <dbReference type="Proteomes" id="UP000298663"/>
    </source>
</evidence>
<reference evidence="1 2" key="2">
    <citation type="journal article" date="2019" name="G3 (Bethesda)">
        <title>Hybrid Assembly of the Genome of the Entomopathogenic Nematode Steinernema carpocapsae Identifies the X-Chromosome.</title>
        <authorList>
            <person name="Serra L."/>
            <person name="Macchietto M."/>
            <person name="Macias-Munoz A."/>
            <person name="McGill C.J."/>
            <person name="Rodriguez I.M."/>
            <person name="Rodriguez B."/>
            <person name="Murad R."/>
            <person name="Mortazavi A."/>
        </authorList>
    </citation>
    <scope>NUCLEOTIDE SEQUENCE [LARGE SCALE GENOMIC DNA]</scope>
    <source>
        <strain evidence="1 2">ALL</strain>
    </source>
</reference>
<sequence>MPEIAHCASPPIFSAISINLRRRLPPVSPRLGDPLEPLSAHLHLLRQSPPPGTPRVPRVAFSLSSRLVWTPN</sequence>
<comment type="caution">
    <text evidence="1">The sequence shown here is derived from an EMBL/GenBank/DDBJ whole genome shotgun (WGS) entry which is preliminary data.</text>
</comment>
<proteinExistence type="predicted"/>
<dbReference type="AlphaFoldDB" id="A0A4U5LVR2"/>
<reference evidence="1 2" key="1">
    <citation type="journal article" date="2015" name="Genome Biol.">
        <title>Comparative genomics of Steinernema reveals deeply conserved gene regulatory networks.</title>
        <authorList>
            <person name="Dillman A.R."/>
            <person name="Macchietto M."/>
            <person name="Porter C.F."/>
            <person name="Rogers A."/>
            <person name="Williams B."/>
            <person name="Antoshechkin I."/>
            <person name="Lee M.M."/>
            <person name="Goodwin Z."/>
            <person name="Lu X."/>
            <person name="Lewis E.E."/>
            <person name="Goodrich-Blair H."/>
            <person name="Stock S.P."/>
            <person name="Adams B.J."/>
            <person name="Sternberg P.W."/>
            <person name="Mortazavi A."/>
        </authorList>
    </citation>
    <scope>NUCLEOTIDE SEQUENCE [LARGE SCALE GENOMIC DNA]</scope>
    <source>
        <strain evidence="1 2">ALL</strain>
    </source>
</reference>
<organism evidence="1 2">
    <name type="scientific">Steinernema carpocapsae</name>
    <name type="common">Entomopathogenic nematode</name>
    <dbReference type="NCBI Taxonomy" id="34508"/>
    <lineage>
        <taxon>Eukaryota</taxon>
        <taxon>Metazoa</taxon>
        <taxon>Ecdysozoa</taxon>
        <taxon>Nematoda</taxon>
        <taxon>Chromadorea</taxon>
        <taxon>Rhabditida</taxon>
        <taxon>Tylenchina</taxon>
        <taxon>Panagrolaimomorpha</taxon>
        <taxon>Strongyloidoidea</taxon>
        <taxon>Steinernematidae</taxon>
        <taxon>Steinernema</taxon>
    </lineage>
</organism>
<protein>
    <submittedName>
        <fullName evidence="1">Uncharacterized protein</fullName>
    </submittedName>
</protein>
<dbReference type="EMBL" id="AZBU02000011">
    <property type="protein sequence ID" value="TKR60233.1"/>
    <property type="molecule type" value="Genomic_DNA"/>
</dbReference>
<gene>
    <name evidence="1" type="ORF">L596_027511</name>
</gene>
<evidence type="ECO:0000313" key="1">
    <source>
        <dbReference type="EMBL" id="TKR60233.1"/>
    </source>
</evidence>
<name>A0A4U5LVR2_STECR</name>